<comment type="caution">
    <text evidence="1">The sequence shown here is derived from an EMBL/GenBank/DDBJ whole genome shotgun (WGS) entry which is preliminary data.</text>
</comment>
<dbReference type="Gene3D" id="3.30.420.10">
    <property type="entry name" value="Ribonuclease H-like superfamily/Ribonuclease H"/>
    <property type="match status" value="1"/>
</dbReference>
<dbReference type="PANTHER" id="PTHR35871:SF1">
    <property type="entry name" value="CXC1-LIKE CYSTEINE CLUSTER ASSOCIATED WITH KDZ TRANSPOSASES DOMAIN-CONTAINING PROTEIN"/>
    <property type="match status" value="1"/>
</dbReference>
<keyword evidence="2" id="KW-1185">Reference proteome</keyword>
<gene>
    <name evidence="1" type="ORF">NP233_g11010</name>
</gene>
<dbReference type="Proteomes" id="UP001213000">
    <property type="component" value="Unassembled WGS sequence"/>
</dbReference>
<dbReference type="GO" id="GO:0003676">
    <property type="term" value="F:nucleic acid binding"/>
    <property type="evidence" value="ECO:0007669"/>
    <property type="project" value="InterPro"/>
</dbReference>
<evidence type="ECO:0000313" key="2">
    <source>
        <dbReference type="Proteomes" id="UP001213000"/>
    </source>
</evidence>
<dbReference type="InterPro" id="IPR036397">
    <property type="entry name" value="RNaseH_sf"/>
</dbReference>
<organism evidence="1 2">
    <name type="scientific">Leucocoprinus birnbaumii</name>
    <dbReference type="NCBI Taxonomy" id="56174"/>
    <lineage>
        <taxon>Eukaryota</taxon>
        <taxon>Fungi</taxon>
        <taxon>Dikarya</taxon>
        <taxon>Basidiomycota</taxon>
        <taxon>Agaricomycotina</taxon>
        <taxon>Agaricomycetes</taxon>
        <taxon>Agaricomycetidae</taxon>
        <taxon>Agaricales</taxon>
        <taxon>Agaricineae</taxon>
        <taxon>Agaricaceae</taxon>
        <taxon>Leucocoprinus</taxon>
    </lineage>
</organism>
<dbReference type="EMBL" id="JANIEX010001224">
    <property type="protein sequence ID" value="KAJ3560170.1"/>
    <property type="molecule type" value="Genomic_DNA"/>
</dbReference>
<dbReference type="AlphaFoldDB" id="A0AAD5VHU0"/>
<sequence length="196" mass="22556">MENAFFNGKEQAIYFPDDHPTHPGQFKGMEQILWEQGYIVTGNHFKKAQCGTSFKDCPADSTDCCCRWLLYNQPDFLAVESRLEKFAWEQGYKVLFLPKSHCELNFIEQCWGYAKREYRLFPPSSASDILEKNVLKVLGDIPVESMRRFATQALRFTDAYSKGLNGTQAAWAARKFCGHQVIPDLILRDLLPELSK</sequence>
<protein>
    <recommendedName>
        <fullName evidence="3">Tc1-like transposase DDE domain-containing protein</fullName>
    </recommendedName>
</protein>
<reference evidence="1" key="1">
    <citation type="submission" date="2022-07" db="EMBL/GenBank/DDBJ databases">
        <title>Genome Sequence of Leucocoprinus birnbaumii.</title>
        <authorList>
            <person name="Buettner E."/>
        </authorList>
    </citation>
    <scope>NUCLEOTIDE SEQUENCE</scope>
    <source>
        <strain evidence="1">VT141</strain>
    </source>
</reference>
<evidence type="ECO:0000313" key="1">
    <source>
        <dbReference type="EMBL" id="KAJ3560170.1"/>
    </source>
</evidence>
<dbReference type="PANTHER" id="PTHR35871">
    <property type="entry name" value="EXPRESSED PROTEIN"/>
    <property type="match status" value="1"/>
</dbReference>
<proteinExistence type="predicted"/>
<evidence type="ECO:0008006" key="3">
    <source>
        <dbReference type="Google" id="ProtNLM"/>
    </source>
</evidence>
<name>A0AAD5VHU0_9AGAR</name>
<accession>A0AAD5VHU0</accession>